<keyword evidence="10" id="KW-1185">Reference proteome</keyword>
<organism evidence="9 10">
    <name type="scientific">Profundibacter amoris</name>
    <dbReference type="NCBI Taxonomy" id="2171755"/>
    <lineage>
        <taxon>Bacteria</taxon>
        <taxon>Pseudomonadati</taxon>
        <taxon>Pseudomonadota</taxon>
        <taxon>Alphaproteobacteria</taxon>
        <taxon>Rhodobacterales</taxon>
        <taxon>Paracoccaceae</taxon>
        <taxon>Profundibacter</taxon>
    </lineage>
</organism>
<protein>
    <recommendedName>
        <fullName evidence="8">Cytochrome c domain-containing protein</fullName>
    </recommendedName>
</protein>
<dbReference type="PANTHER" id="PTHR11961">
    <property type="entry name" value="CYTOCHROME C"/>
    <property type="match status" value="1"/>
</dbReference>
<dbReference type="Gene3D" id="1.10.760.10">
    <property type="entry name" value="Cytochrome c-like domain"/>
    <property type="match status" value="1"/>
</dbReference>
<evidence type="ECO:0000256" key="2">
    <source>
        <dbReference type="ARBA" id="ARBA00022617"/>
    </source>
</evidence>
<dbReference type="PROSITE" id="PS51007">
    <property type="entry name" value="CYTC"/>
    <property type="match status" value="1"/>
</dbReference>
<dbReference type="Proteomes" id="UP000261704">
    <property type="component" value="Chromosome"/>
</dbReference>
<reference evidence="9 10" key="1">
    <citation type="submission" date="2018-09" db="EMBL/GenBank/DDBJ databases">
        <title>Profundibacter amoris BAR1 gen. nov., sp. nov., a new member of the Roseobacter clade isolated at Lokis Castle Vent Field on the Arctic Mid-Oceanic Ridge.</title>
        <authorList>
            <person name="Le Moine Bauer S."/>
            <person name="Sjoeberg A.G."/>
            <person name="L'Haridon S."/>
            <person name="Stokke R."/>
            <person name="Roalkvam I."/>
            <person name="Steen I.H."/>
            <person name="Dahle H."/>
        </authorList>
    </citation>
    <scope>NUCLEOTIDE SEQUENCE [LARGE SCALE GENOMIC DNA]</scope>
    <source>
        <strain evidence="9 10">BAR1</strain>
    </source>
</reference>
<dbReference type="PRINTS" id="PR00604">
    <property type="entry name" value="CYTCHRMECIAB"/>
</dbReference>
<dbReference type="GO" id="GO:0009055">
    <property type="term" value="F:electron transfer activity"/>
    <property type="evidence" value="ECO:0007669"/>
    <property type="project" value="InterPro"/>
</dbReference>
<name>A0A347UG02_9RHOB</name>
<dbReference type="RefSeq" id="WP_118942437.1">
    <property type="nucleotide sequence ID" value="NZ_CP032125.1"/>
</dbReference>
<dbReference type="GO" id="GO:0020037">
    <property type="term" value="F:heme binding"/>
    <property type="evidence" value="ECO:0007669"/>
    <property type="project" value="InterPro"/>
</dbReference>
<keyword evidence="4" id="KW-0249">Electron transport</keyword>
<dbReference type="AlphaFoldDB" id="A0A347UG02"/>
<dbReference type="KEGG" id="pamo:BAR1_07455"/>
<evidence type="ECO:0000313" key="9">
    <source>
        <dbReference type="EMBL" id="AXX97780.1"/>
    </source>
</evidence>
<sequence length="238" mass="26126">MKTAAIFPALVLVINAATAQAQDADAGRLVFKKCAACHQIGDGAKNGAGPVLTGIIGRPAGSYDGFRYSKYMVAAGEAGHVWDEDSIFEYISNPTKYLRKILDNPRAKAKMRFKLKSEEDRRNVIAYLATFQTTMGEAPEAMEQMTALPSTDTPGRVCVTNGTAQEHLFIVETRNTRINEMLGAGMQLCADSDQGGKISVFENPDDQEGCTRIMAPNKSDTLVRYMEFDRCEWGTHNQ</sequence>
<dbReference type="InterPro" id="IPR002327">
    <property type="entry name" value="Cyt_c_1A/1B"/>
</dbReference>
<feature type="signal peptide" evidence="7">
    <location>
        <begin position="1"/>
        <end position="21"/>
    </location>
</feature>
<dbReference type="SUPFAM" id="SSF46626">
    <property type="entry name" value="Cytochrome c"/>
    <property type="match status" value="1"/>
</dbReference>
<keyword evidence="5 6" id="KW-0408">Iron</keyword>
<evidence type="ECO:0000313" key="10">
    <source>
        <dbReference type="Proteomes" id="UP000261704"/>
    </source>
</evidence>
<gene>
    <name evidence="9" type="ORF">BAR1_07455</name>
</gene>
<accession>A0A347UG02</accession>
<dbReference type="OrthoDB" id="9805828at2"/>
<evidence type="ECO:0000256" key="4">
    <source>
        <dbReference type="ARBA" id="ARBA00022982"/>
    </source>
</evidence>
<dbReference type="GO" id="GO:0046872">
    <property type="term" value="F:metal ion binding"/>
    <property type="evidence" value="ECO:0007669"/>
    <property type="project" value="UniProtKB-KW"/>
</dbReference>
<dbReference type="InterPro" id="IPR009056">
    <property type="entry name" value="Cyt_c-like_dom"/>
</dbReference>
<keyword evidence="1" id="KW-0813">Transport</keyword>
<evidence type="ECO:0000256" key="6">
    <source>
        <dbReference type="PROSITE-ProRule" id="PRU00433"/>
    </source>
</evidence>
<feature type="domain" description="Cytochrome c" evidence="8">
    <location>
        <begin position="22"/>
        <end position="132"/>
    </location>
</feature>
<keyword evidence="7" id="KW-0732">Signal</keyword>
<evidence type="ECO:0000256" key="1">
    <source>
        <dbReference type="ARBA" id="ARBA00022448"/>
    </source>
</evidence>
<keyword evidence="2 6" id="KW-0349">Heme</keyword>
<dbReference type="EMBL" id="CP032125">
    <property type="protein sequence ID" value="AXX97780.1"/>
    <property type="molecule type" value="Genomic_DNA"/>
</dbReference>
<dbReference type="InterPro" id="IPR036909">
    <property type="entry name" value="Cyt_c-like_dom_sf"/>
</dbReference>
<feature type="chain" id="PRO_5016609958" description="Cytochrome c domain-containing protein" evidence="7">
    <location>
        <begin position="22"/>
        <end position="238"/>
    </location>
</feature>
<evidence type="ECO:0000256" key="3">
    <source>
        <dbReference type="ARBA" id="ARBA00022723"/>
    </source>
</evidence>
<evidence type="ECO:0000256" key="5">
    <source>
        <dbReference type="ARBA" id="ARBA00023004"/>
    </source>
</evidence>
<dbReference type="Pfam" id="PF00034">
    <property type="entry name" value="Cytochrom_C"/>
    <property type="match status" value="1"/>
</dbReference>
<evidence type="ECO:0000256" key="7">
    <source>
        <dbReference type="SAM" id="SignalP"/>
    </source>
</evidence>
<proteinExistence type="predicted"/>
<evidence type="ECO:0000259" key="8">
    <source>
        <dbReference type="PROSITE" id="PS51007"/>
    </source>
</evidence>
<keyword evidence="3 6" id="KW-0479">Metal-binding</keyword>